<protein>
    <submittedName>
        <fullName evidence="1">Uncharacterized protein</fullName>
    </submittedName>
</protein>
<accession>W9QGT4</accession>
<organism evidence="1 2">
    <name type="scientific">Morus notabilis</name>
    <dbReference type="NCBI Taxonomy" id="981085"/>
    <lineage>
        <taxon>Eukaryota</taxon>
        <taxon>Viridiplantae</taxon>
        <taxon>Streptophyta</taxon>
        <taxon>Embryophyta</taxon>
        <taxon>Tracheophyta</taxon>
        <taxon>Spermatophyta</taxon>
        <taxon>Magnoliopsida</taxon>
        <taxon>eudicotyledons</taxon>
        <taxon>Gunneridae</taxon>
        <taxon>Pentapetalae</taxon>
        <taxon>rosids</taxon>
        <taxon>fabids</taxon>
        <taxon>Rosales</taxon>
        <taxon>Moraceae</taxon>
        <taxon>Moreae</taxon>
        <taxon>Morus</taxon>
    </lineage>
</organism>
<dbReference type="KEGG" id="mnt:21403696"/>
<sequence length="119" mass="14510">MDITKWCSSGHRRRSIRLGRYYNESSSVSSPYKLSWRFFWIKFRREKMRKIFESSRVNPRRLVPYDPSSYSKNFDRGFAWDDHDHEPDDHDDYISRSFSFRFADPSNKNILVKLDKEMV</sequence>
<dbReference type="STRING" id="981085.W9QGT4"/>
<evidence type="ECO:0000313" key="2">
    <source>
        <dbReference type="Proteomes" id="UP000030645"/>
    </source>
</evidence>
<dbReference type="AlphaFoldDB" id="W9QGT4"/>
<evidence type="ECO:0000313" key="1">
    <source>
        <dbReference type="EMBL" id="EXB37030.1"/>
    </source>
</evidence>
<name>W9QGT4_9ROSA</name>
<dbReference type="EMBL" id="KE343603">
    <property type="protein sequence ID" value="EXB37030.1"/>
    <property type="molecule type" value="Genomic_DNA"/>
</dbReference>
<dbReference type="PANTHER" id="PTHR33168">
    <property type="entry name" value="STRESS INDUCED PROTEIN-RELATED"/>
    <property type="match status" value="1"/>
</dbReference>
<dbReference type="OrthoDB" id="1688035at2759"/>
<gene>
    <name evidence="1" type="ORF">L484_020816</name>
</gene>
<dbReference type="Proteomes" id="UP000030645">
    <property type="component" value="Unassembled WGS sequence"/>
</dbReference>
<reference evidence="2" key="1">
    <citation type="submission" date="2013-01" db="EMBL/GenBank/DDBJ databases">
        <title>Draft Genome Sequence of a Mulberry Tree, Morus notabilis C.K. Schneid.</title>
        <authorList>
            <person name="He N."/>
            <person name="Zhao S."/>
        </authorList>
    </citation>
    <scope>NUCLEOTIDE SEQUENCE</scope>
</reference>
<proteinExistence type="predicted"/>
<keyword evidence="2" id="KW-1185">Reference proteome</keyword>